<evidence type="ECO:0000313" key="8">
    <source>
        <dbReference type="Ensembl" id="ENSHCOP00000013889.1"/>
    </source>
</evidence>
<feature type="region of interest" description="Disordered" evidence="6">
    <location>
        <begin position="141"/>
        <end position="212"/>
    </location>
</feature>
<dbReference type="GO" id="GO:0005634">
    <property type="term" value="C:nucleus"/>
    <property type="evidence" value="ECO:0007669"/>
    <property type="project" value="UniProtKB-SubCell"/>
</dbReference>
<proteinExistence type="predicted"/>
<dbReference type="SUPFAM" id="SSF47459">
    <property type="entry name" value="HLH, helix-loop-helix DNA-binding domain"/>
    <property type="match status" value="1"/>
</dbReference>
<evidence type="ECO:0000256" key="2">
    <source>
        <dbReference type="ARBA" id="ARBA00022491"/>
    </source>
</evidence>
<dbReference type="SMART" id="SM00353">
    <property type="entry name" value="HLH"/>
    <property type="match status" value="1"/>
</dbReference>
<dbReference type="PANTHER" id="PTHR10985">
    <property type="entry name" value="BASIC HELIX-LOOP-HELIX TRANSCRIPTION FACTOR, HES-RELATED"/>
    <property type="match status" value="1"/>
</dbReference>
<reference evidence="8" key="2">
    <citation type="submission" date="2025-09" db="UniProtKB">
        <authorList>
            <consortium name="Ensembl"/>
        </authorList>
    </citation>
    <scope>IDENTIFICATION</scope>
</reference>
<dbReference type="InterPro" id="IPR050370">
    <property type="entry name" value="HES_HEY"/>
</dbReference>
<evidence type="ECO:0000256" key="4">
    <source>
        <dbReference type="ARBA" id="ARBA00023163"/>
    </source>
</evidence>
<accession>A0A3Q2Y830</accession>
<protein>
    <submittedName>
        <fullName evidence="8">Hairy-related 3</fullName>
    </submittedName>
</protein>
<comment type="subcellular location">
    <subcellularLocation>
        <location evidence="1">Nucleus</location>
    </subcellularLocation>
</comment>
<keyword evidence="4" id="KW-0804">Transcription</keyword>
<evidence type="ECO:0000256" key="5">
    <source>
        <dbReference type="ARBA" id="ARBA00023242"/>
    </source>
</evidence>
<dbReference type="FunFam" id="4.10.280.10:FF:000077">
    <property type="entry name" value="transcription factor HES-3 isoform X2"/>
    <property type="match status" value="1"/>
</dbReference>
<dbReference type="Ensembl" id="ENSHCOT00000021343.1">
    <property type="protein sequence ID" value="ENSHCOP00000013889.1"/>
    <property type="gene ID" value="ENSHCOG00000017131.1"/>
</dbReference>
<feature type="compositionally biased region" description="Basic and acidic residues" evidence="6">
    <location>
        <begin position="141"/>
        <end position="166"/>
    </location>
</feature>
<dbReference type="InterPro" id="IPR011598">
    <property type="entry name" value="bHLH_dom"/>
</dbReference>
<dbReference type="GO" id="GO:0046983">
    <property type="term" value="F:protein dimerization activity"/>
    <property type="evidence" value="ECO:0007669"/>
    <property type="project" value="InterPro"/>
</dbReference>
<keyword evidence="5" id="KW-0539">Nucleus</keyword>
<dbReference type="Proteomes" id="UP000264820">
    <property type="component" value="Unplaced"/>
</dbReference>
<keyword evidence="2" id="KW-0678">Repressor</keyword>
<dbReference type="PROSITE" id="PS50888">
    <property type="entry name" value="BHLH"/>
    <property type="match status" value="1"/>
</dbReference>
<dbReference type="Gene3D" id="4.10.280.10">
    <property type="entry name" value="Helix-loop-helix DNA-binding domain"/>
    <property type="match status" value="1"/>
</dbReference>
<evidence type="ECO:0000256" key="1">
    <source>
        <dbReference type="ARBA" id="ARBA00004123"/>
    </source>
</evidence>
<keyword evidence="3" id="KW-0805">Transcription regulation</keyword>
<dbReference type="InterPro" id="IPR036638">
    <property type="entry name" value="HLH_DNA-bd_sf"/>
</dbReference>
<sequence>MAGVAHGRAKSRPWRHVSKPLMEKKRRARINKCLDQLKCLLESHYSSTIRKRKLEKADILELTVRHLKHLQKNSPTCKSAHIHFHFCYHSCLANFQHYLLMADTVNDRQRLKMAPLSCKPLHICRTTDSDVAHAETRETAWRAENDKASSPRTHDASHFHSSEDTTQKGSTRCGSVAAPTTEALDKRATVKKLHPKSPSEVGSPRHIMWRPW</sequence>
<evidence type="ECO:0000313" key="9">
    <source>
        <dbReference type="Proteomes" id="UP000264820"/>
    </source>
</evidence>
<organism evidence="8 9">
    <name type="scientific">Hippocampus comes</name>
    <name type="common">Tiger tail seahorse</name>
    <dbReference type="NCBI Taxonomy" id="109280"/>
    <lineage>
        <taxon>Eukaryota</taxon>
        <taxon>Metazoa</taxon>
        <taxon>Chordata</taxon>
        <taxon>Craniata</taxon>
        <taxon>Vertebrata</taxon>
        <taxon>Euteleostomi</taxon>
        <taxon>Actinopterygii</taxon>
        <taxon>Neopterygii</taxon>
        <taxon>Teleostei</taxon>
        <taxon>Neoteleostei</taxon>
        <taxon>Acanthomorphata</taxon>
        <taxon>Syngnathiaria</taxon>
        <taxon>Syngnathiformes</taxon>
        <taxon>Syngnathoidei</taxon>
        <taxon>Syngnathidae</taxon>
        <taxon>Hippocampus</taxon>
    </lineage>
</organism>
<keyword evidence="9" id="KW-1185">Reference proteome</keyword>
<dbReference type="GeneTree" id="ENSGT00730000111482"/>
<dbReference type="Pfam" id="PF00010">
    <property type="entry name" value="HLH"/>
    <property type="match status" value="1"/>
</dbReference>
<evidence type="ECO:0000256" key="3">
    <source>
        <dbReference type="ARBA" id="ARBA00023015"/>
    </source>
</evidence>
<feature type="domain" description="BHLH" evidence="7">
    <location>
        <begin position="14"/>
        <end position="70"/>
    </location>
</feature>
<evidence type="ECO:0000259" key="7">
    <source>
        <dbReference type="PROSITE" id="PS50888"/>
    </source>
</evidence>
<dbReference type="STRING" id="109280.ENSHCOP00000013889"/>
<evidence type="ECO:0000256" key="6">
    <source>
        <dbReference type="SAM" id="MobiDB-lite"/>
    </source>
</evidence>
<dbReference type="AlphaFoldDB" id="A0A3Q2Y830"/>
<reference evidence="8" key="1">
    <citation type="submission" date="2025-08" db="UniProtKB">
        <authorList>
            <consortium name="Ensembl"/>
        </authorList>
    </citation>
    <scope>IDENTIFICATION</scope>
</reference>
<name>A0A3Q2Y830_HIPCM</name>